<accession>A0A1J6IEX5</accession>
<organism evidence="4 5">
    <name type="scientific">Nicotiana attenuata</name>
    <name type="common">Coyote tobacco</name>
    <dbReference type="NCBI Taxonomy" id="49451"/>
    <lineage>
        <taxon>Eukaryota</taxon>
        <taxon>Viridiplantae</taxon>
        <taxon>Streptophyta</taxon>
        <taxon>Embryophyta</taxon>
        <taxon>Tracheophyta</taxon>
        <taxon>Spermatophyta</taxon>
        <taxon>Magnoliopsida</taxon>
        <taxon>eudicotyledons</taxon>
        <taxon>Gunneridae</taxon>
        <taxon>Pentapetalae</taxon>
        <taxon>asterids</taxon>
        <taxon>lamiids</taxon>
        <taxon>Solanales</taxon>
        <taxon>Solanaceae</taxon>
        <taxon>Nicotianoideae</taxon>
        <taxon>Nicotianeae</taxon>
        <taxon>Nicotiana</taxon>
    </lineage>
</organism>
<evidence type="ECO:0008006" key="6">
    <source>
        <dbReference type="Google" id="ProtNLM"/>
    </source>
</evidence>
<evidence type="ECO:0000256" key="1">
    <source>
        <dbReference type="SAM" id="MobiDB-lite"/>
    </source>
</evidence>
<dbReference type="GO" id="GO:0003676">
    <property type="term" value="F:nucleic acid binding"/>
    <property type="evidence" value="ECO:0007669"/>
    <property type="project" value="InterPro"/>
</dbReference>
<dbReference type="Proteomes" id="UP000187609">
    <property type="component" value="Unassembled WGS sequence"/>
</dbReference>
<gene>
    <name evidence="4" type="ORF">A4A49_51697</name>
</gene>
<dbReference type="Gramene" id="OIS96318">
    <property type="protein sequence ID" value="OIS96318"/>
    <property type="gene ID" value="A4A49_51697"/>
</dbReference>
<evidence type="ECO:0000259" key="3">
    <source>
        <dbReference type="Pfam" id="PF14309"/>
    </source>
</evidence>
<feature type="domain" description="RNase H type-1" evidence="2">
    <location>
        <begin position="141"/>
        <end position="220"/>
    </location>
</feature>
<dbReference type="SUPFAM" id="SSF53098">
    <property type="entry name" value="Ribonuclease H-like"/>
    <property type="match status" value="1"/>
</dbReference>
<dbReference type="PANTHER" id="PTHR31680:SF20">
    <property type="entry name" value="PROTEIN LONGIFOLIA 2-LIKE"/>
    <property type="match status" value="1"/>
</dbReference>
<dbReference type="PANTHER" id="PTHR31680">
    <property type="entry name" value="LONGIFOLIA PROTEIN"/>
    <property type="match status" value="1"/>
</dbReference>
<dbReference type="InterPro" id="IPR044730">
    <property type="entry name" value="RNase_H-like_dom_plant"/>
</dbReference>
<dbReference type="InterPro" id="IPR033334">
    <property type="entry name" value="LNG1/2"/>
</dbReference>
<dbReference type="Pfam" id="PF13456">
    <property type="entry name" value="RVT_3"/>
    <property type="match status" value="1"/>
</dbReference>
<dbReference type="InterPro" id="IPR036397">
    <property type="entry name" value="RNaseH_sf"/>
</dbReference>
<feature type="region of interest" description="Disordered" evidence="1">
    <location>
        <begin position="1"/>
        <end position="27"/>
    </location>
</feature>
<sequence>MAESQQSILQTPIDKSVSESGSSVLEDGDACNVKICPLKTYDKKTRSANKSSTAVPDDDFNSQLSSNKVRKQLLKELKSDIDHLNAKKISMDSEDDELISILNADMRHQSEDWTNCQSEIPALILDVELLIYKDLIDFIRTSKKAGIGCIVRDSSGDFIFAFSIPIQANSSSQAKATAVRFGVEWCTQQGYSNIHVETDSLIVTSILIKQDTNNLKLFISDVIYIKTLLM</sequence>
<protein>
    <recommendedName>
        <fullName evidence="6">RNase H type-1 domain-containing protein</fullName>
    </recommendedName>
</protein>
<feature type="compositionally biased region" description="Polar residues" evidence="1">
    <location>
        <begin position="1"/>
        <end position="10"/>
    </location>
</feature>
<name>A0A1J6IEX5_NICAT</name>
<keyword evidence="5" id="KW-1185">Reference proteome</keyword>
<dbReference type="EMBL" id="MJEQ01037194">
    <property type="protein sequence ID" value="OIS96318.1"/>
    <property type="molecule type" value="Genomic_DNA"/>
</dbReference>
<reference evidence="4" key="1">
    <citation type="submission" date="2016-11" db="EMBL/GenBank/DDBJ databases">
        <title>The genome of Nicotiana attenuata.</title>
        <authorList>
            <person name="Xu S."/>
            <person name="Brockmoeller T."/>
            <person name="Gaquerel E."/>
            <person name="Navarro A."/>
            <person name="Kuhl H."/>
            <person name="Gase K."/>
            <person name="Ling Z."/>
            <person name="Zhou W."/>
            <person name="Kreitzer C."/>
            <person name="Stanke M."/>
            <person name="Tang H."/>
            <person name="Lyons E."/>
            <person name="Pandey P."/>
            <person name="Pandey S.P."/>
            <person name="Timmermann B."/>
            <person name="Baldwin I.T."/>
        </authorList>
    </citation>
    <scope>NUCLEOTIDE SEQUENCE [LARGE SCALE GENOMIC DNA]</scope>
    <source>
        <strain evidence="4">UT</strain>
    </source>
</reference>
<dbReference type="InterPro" id="IPR012337">
    <property type="entry name" value="RNaseH-like_sf"/>
</dbReference>
<evidence type="ECO:0000313" key="4">
    <source>
        <dbReference type="EMBL" id="OIS96318.1"/>
    </source>
</evidence>
<dbReference type="Gene3D" id="3.30.420.10">
    <property type="entry name" value="Ribonuclease H-like superfamily/Ribonuclease H"/>
    <property type="match status" value="1"/>
</dbReference>
<feature type="domain" description="DUF4378" evidence="3">
    <location>
        <begin position="65"/>
        <end position="137"/>
    </location>
</feature>
<evidence type="ECO:0000313" key="5">
    <source>
        <dbReference type="Proteomes" id="UP000187609"/>
    </source>
</evidence>
<proteinExistence type="predicted"/>
<dbReference type="InterPro" id="IPR002156">
    <property type="entry name" value="RNaseH_domain"/>
</dbReference>
<evidence type="ECO:0000259" key="2">
    <source>
        <dbReference type="Pfam" id="PF13456"/>
    </source>
</evidence>
<dbReference type="AlphaFoldDB" id="A0A1J6IEX5"/>
<dbReference type="InterPro" id="IPR025486">
    <property type="entry name" value="DUF4378"/>
</dbReference>
<comment type="caution">
    <text evidence="4">The sequence shown here is derived from an EMBL/GenBank/DDBJ whole genome shotgun (WGS) entry which is preliminary data.</text>
</comment>
<dbReference type="GO" id="GO:0004523">
    <property type="term" value="F:RNA-DNA hybrid ribonuclease activity"/>
    <property type="evidence" value="ECO:0007669"/>
    <property type="project" value="InterPro"/>
</dbReference>
<feature type="region of interest" description="Disordered" evidence="1">
    <location>
        <begin position="43"/>
        <end position="63"/>
    </location>
</feature>
<dbReference type="GO" id="GO:0051513">
    <property type="term" value="P:regulation of monopolar cell growth"/>
    <property type="evidence" value="ECO:0007669"/>
    <property type="project" value="InterPro"/>
</dbReference>
<dbReference type="Pfam" id="PF14309">
    <property type="entry name" value="DUF4378"/>
    <property type="match status" value="1"/>
</dbReference>
<dbReference type="CDD" id="cd06222">
    <property type="entry name" value="RNase_H_like"/>
    <property type="match status" value="1"/>
</dbReference>